<keyword evidence="2" id="KW-0067">ATP-binding</keyword>
<dbReference type="GO" id="GO:0009228">
    <property type="term" value="P:thiamine biosynthetic process"/>
    <property type="evidence" value="ECO:0007669"/>
    <property type="project" value="UniProtKB-KW"/>
</dbReference>
<dbReference type="EC" id="2.7.4.16" evidence="2"/>
<dbReference type="SUPFAM" id="SSF55326">
    <property type="entry name" value="PurM N-terminal domain-like"/>
    <property type="match status" value="1"/>
</dbReference>
<dbReference type="RefSeq" id="WP_177166895.1">
    <property type="nucleotide sequence ID" value="NZ_FNYH01000015.1"/>
</dbReference>
<evidence type="ECO:0000259" key="4">
    <source>
        <dbReference type="Pfam" id="PF02769"/>
    </source>
</evidence>
<comment type="pathway">
    <text evidence="2">Cofactor biosynthesis; thiamine diphosphate biosynthesis; thiamine diphosphate from thiamine phosphate: step 1/1.</text>
</comment>
<dbReference type="InterPro" id="IPR010918">
    <property type="entry name" value="PurM-like_C_dom"/>
</dbReference>
<dbReference type="Gene3D" id="3.30.1330.10">
    <property type="entry name" value="PurM-like, N-terminal domain"/>
    <property type="match status" value="1"/>
</dbReference>
<comment type="function">
    <text evidence="2">Catalyzes the ATP-dependent phosphorylation of thiamine-monophosphate (TMP) to form thiamine-pyrophosphate (TPP), the active form of vitamin B1.</text>
</comment>
<proteinExistence type="inferred from homology"/>
<feature type="binding site" evidence="2">
    <location>
        <position position="122"/>
    </location>
    <ligand>
        <name>Mg(2+)</name>
        <dbReference type="ChEBI" id="CHEBI:18420"/>
        <label>1</label>
    </ligand>
</feature>
<dbReference type="GO" id="GO:0005524">
    <property type="term" value="F:ATP binding"/>
    <property type="evidence" value="ECO:0007669"/>
    <property type="project" value="UniProtKB-UniRule"/>
</dbReference>
<feature type="binding site" evidence="2">
    <location>
        <position position="47"/>
    </location>
    <ligand>
        <name>Mg(2+)</name>
        <dbReference type="ChEBI" id="CHEBI:18420"/>
        <label>2</label>
    </ligand>
</feature>
<feature type="binding site" evidence="2">
    <location>
        <position position="320"/>
    </location>
    <ligand>
        <name>substrate</name>
    </ligand>
</feature>
<evidence type="ECO:0000256" key="2">
    <source>
        <dbReference type="HAMAP-Rule" id="MF_02128"/>
    </source>
</evidence>
<feature type="binding site" evidence="2">
    <location>
        <position position="47"/>
    </location>
    <ligand>
        <name>Mg(2+)</name>
        <dbReference type="ChEBI" id="CHEBI:18420"/>
        <label>1</label>
    </ligand>
</feature>
<comment type="miscellaneous">
    <text evidence="2">Reaction mechanism of ThiL seems to utilize a direct, inline transfer of the gamma-phosphate of ATP to TMP rather than a phosphorylated enzyme intermediate.</text>
</comment>
<feature type="binding site" evidence="2">
    <location>
        <position position="217"/>
    </location>
    <ligand>
        <name>Mg(2+)</name>
        <dbReference type="ChEBI" id="CHEBI:18420"/>
        <label>3</label>
    </ligand>
</feature>
<sequence length="342" mass="36138">MQEFDLIQHFFTRSTLAQARDDILLGIGDDCALLQVPAGQALAVSMDASLAGVHFMAEADPYAIGWRALAVNLSDLAAMSAEPAWFTLGLSLPHTDTPWLEAFCQGMADLASAQGISLVGGDTTRGPLSISIQVHGFVNPQTAWKRSKAQVGDLIYVTGPLGDAAGGLCLEMAQTTIEHAAQLGFEGQDALRRAYLLPYPHIEAARILRPYVHAAIDISDGFLADLGHLLTASGCGARIDLSSLPISSALQDLLGDEAALGAALAGGDDYQLCISLPRAQAQVACEACEAAGIPLLPIGEVIETLGIFDQYHQPLPTLGYNHFNAASIQQKRLAAAISRQRV</sequence>
<dbReference type="AlphaFoldDB" id="A0A1H6UJ13"/>
<keyword evidence="2" id="KW-0547">Nucleotide-binding</keyword>
<dbReference type="CDD" id="cd02194">
    <property type="entry name" value="ThiL"/>
    <property type="match status" value="1"/>
</dbReference>
<feature type="binding site" evidence="2">
    <location>
        <position position="30"/>
    </location>
    <ligand>
        <name>Mg(2+)</name>
        <dbReference type="ChEBI" id="CHEBI:18420"/>
        <label>3</label>
    </ligand>
</feature>
<name>A0A1H6UJ13_9GAMM</name>
<dbReference type="GO" id="GO:0009229">
    <property type="term" value="P:thiamine diphosphate biosynthetic process"/>
    <property type="evidence" value="ECO:0007669"/>
    <property type="project" value="UniProtKB-UniRule"/>
</dbReference>
<dbReference type="PANTHER" id="PTHR30270:SF0">
    <property type="entry name" value="THIAMINE-MONOPHOSPHATE KINASE"/>
    <property type="match status" value="1"/>
</dbReference>
<evidence type="ECO:0000313" key="6">
    <source>
        <dbReference type="Proteomes" id="UP000242999"/>
    </source>
</evidence>
<dbReference type="SUPFAM" id="SSF56042">
    <property type="entry name" value="PurM C-terminal domain-like"/>
    <property type="match status" value="1"/>
</dbReference>
<dbReference type="Proteomes" id="UP000242999">
    <property type="component" value="Unassembled WGS sequence"/>
</dbReference>
<comment type="similarity">
    <text evidence="2">Belongs to the thiamine-monophosphate kinase family.</text>
</comment>
<dbReference type="InterPro" id="IPR036921">
    <property type="entry name" value="PurM-like_N_sf"/>
</dbReference>
<feature type="binding site" evidence="2">
    <location>
        <position position="75"/>
    </location>
    <ligand>
        <name>Mg(2+)</name>
        <dbReference type="ChEBI" id="CHEBI:18420"/>
        <label>2</label>
    </ligand>
</feature>
<dbReference type="UniPathway" id="UPA00060">
    <property type="reaction ID" value="UER00142"/>
</dbReference>
<dbReference type="InterPro" id="IPR016188">
    <property type="entry name" value="PurM-like_N"/>
</dbReference>
<dbReference type="NCBIfam" id="TIGR01379">
    <property type="entry name" value="thiL"/>
    <property type="match status" value="1"/>
</dbReference>
<evidence type="ECO:0000313" key="5">
    <source>
        <dbReference type="EMBL" id="SEI88155.1"/>
    </source>
</evidence>
<feature type="binding site" evidence="2">
    <location>
        <position position="45"/>
    </location>
    <ligand>
        <name>Mg(2+)</name>
        <dbReference type="ChEBI" id="CHEBI:18420"/>
        <label>4</label>
    </ligand>
</feature>
<dbReference type="PIRSF" id="PIRSF005303">
    <property type="entry name" value="Thiam_monoph_kin"/>
    <property type="match status" value="1"/>
</dbReference>
<dbReference type="InterPro" id="IPR006283">
    <property type="entry name" value="ThiL-like"/>
</dbReference>
<feature type="binding site" evidence="2">
    <location>
        <position position="54"/>
    </location>
    <ligand>
        <name>substrate</name>
    </ligand>
</feature>
<feature type="binding site" evidence="2">
    <location>
        <position position="146"/>
    </location>
    <ligand>
        <name>ATP</name>
        <dbReference type="ChEBI" id="CHEBI:30616"/>
    </ligand>
</feature>
<feature type="binding site" evidence="2">
    <location>
        <position position="75"/>
    </location>
    <ligand>
        <name>Mg(2+)</name>
        <dbReference type="ChEBI" id="CHEBI:18420"/>
        <label>3</label>
    </ligand>
</feature>
<keyword evidence="1 2" id="KW-0784">Thiamine biosynthesis</keyword>
<keyword evidence="2" id="KW-0479">Metal-binding</keyword>
<dbReference type="STRING" id="64971.SAMN05421831_11520"/>
<dbReference type="EMBL" id="FNYH01000015">
    <property type="protein sequence ID" value="SEI88155.1"/>
    <property type="molecule type" value="Genomic_DNA"/>
</dbReference>
<evidence type="ECO:0000259" key="3">
    <source>
        <dbReference type="Pfam" id="PF00586"/>
    </source>
</evidence>
<dbReference type="InterPro" id="IPR036676">
    <property type="entry name" value="PurM-like_C_sf"/>
</dbReference>
<feature type="binding site" evidence="2">
    <location>
        <position position="220"/>
    </location>
    <ligand>
        <name>Mg(2+)</name>
        <dbReference type="ChEBI" id="CHEBI:18420"/>
        <label>5</label>
    </ligand>
</feature>
<dbReference type="Gene3D" id="3.90.650.10">
    <property type="entry name" value="PurM-like C-terminal domain"/>
    <property type="match status" value="1"/>
</dbReference>
<comment type="catalytic activity">
    <reaction evidence="2">
        <text>thiamine phosphate + ATP = thiamine diphosphate + ADP</text>
        <dbReference type="Rhea" id="RHEA:15913"/>
        <dbReference type="ChEBI" id="CHEBI:30616"/>
        <dbReference type="ChEBI" id="CHEBI:37575"/>
        <dbReference type="ChEBI" id="CHEBI:58937"/>
        <dbReference type="ChEBI" id="CHEBI:456216"/>
        <dbReference type="EC" id="2.7.4.16"/>
    </reaction>
</comment>
<accession>A0A1H6UJ13</accession>
<feature type="domain" description="PurM-like C-terminal" evidence="4">
    <location>
        <begin position="150"/>
        <end position="304"/>
    </location>
</feature>
<evidence type="ECO:0000256" key="1">
    <source>
        <dbReference type="ARBA" id="ARBA00022977"/>
    </source>
</evidence>
<feature type="binding site" evidence="2">
    <location>
        <position position="75"/>
    </location>
    <ligand>
        <name>Mg(2+)</name>
        <dbReference type="ChEBI" id="CHEBI:18420"/>
        <label>4</label>
    </ligand>
</feature>
<dbReference type="PANTHER" id="PTHR30270">
    <property type="entry name" value="THIAMINE-MONOPHOSPHATE KINASE"/>
    <property type="match status" value="1"/>
</dbReference>
<comment type="caution">
    <text evidence="2">Lacks conserved residue(s) required for the propagation of feature annotation.</text>
</comment>
<keyword evidence="2" id="KW-0460">Magnesium</keyword>
<gene>
    <name evidence="2" type="primary">thiL</name>
    <name evidence="5" type="ORF">SAMN05421831_11520</name>
</gene>
<dbReference type="GO" id="GO:0000287">
    <property type="term" value="F:magnesium ion binding"/>
    <property type="evidence" value="ECO:0007669"/>
    <property type="project" value="UniProtKB-UniRule"/>
</dbReference>
<keyword evidence="2" id="KW-0808">Transferase</keyword>
<dbReference type="Pfam" id="PF02769">
    <property type="entry name" value="AIRS_C"/>
    <property type="match status" value="1"/>
</dbReference>
<feature type="binding site" evidence="2">
    <location>
        <begin position="121"/>
        <end position="122"/>
    </location>
    <ligand>
        <name>ATP</name>
        <dbReference type="ChEBI" id="CHEBI:30616"/>
    </ligand>
</feature>
<organism evidence="5 6">
    <name type="scientific">Allopseudospirillum japonicum</name>
    <dbReference type="NCBI Taxonomy" id="64971"/>
    <lineage>
        <taxon>Bacteria</taxon>
        <taxon>Pseudomonadati</taxon>
        <taxon>Pseudomonadota</taxon>
        <taxon>Gammaproteobacteria</taxon>
        <taxon>Oceanospirillales</taxon>
        <taxon>Oceanospirillaceae</taxon>
        <taxon>Allopseudospirillum</taxon>
    </lineage>
</organism>
<reference evidence="6" key="1">
    <citation type="submission" date="2016-10" db="EMBL/GenBank/DDBJ databases">
        <authorList>
            <person name="Varghese N."/>
            <person name="Submissions S."/>
        </authorList>
    </citation>
    <scope>NUCLEOTIDE SEQUENCE [LARGE SCALE GENOMIC DNA]</scope>
    <source>
        <strain evidence="6">DSM 7165</strain>
    </source>
</reference>
<protein>
    <recommendedName>
        <fullName evidence="2">Thiamine-monophosphate kinase</fullName>
        <shortName evidence="2">TMP kinase</shortName>
        <shortName evidence="2">Thiamine-phosphate kinase</shortName>
        <ecNumber evidence="2">2.7.4.16</ecNumber>
    </recommendedName>
</protein>
<dbReference type="Pfam" id="PF00586">
    <property type="entry name" value="AIRS"/>
    <property type="match status" value="1"/>
</dbReference>
<keyword evidence="2 5" id="KW-0418">Kinase</keyword>
<dbReference type="GO" id="GO:0009030">
    <property type="term" value="F:thiamine-phosphate kinase activity"/>
    <property type="evidence" value="ECO:0007669"/>
    <property type="project" value="UniProtKB-UniRule"/>
</dbReference>
<keyword evidence="6" id="KW-1185">Reference proteome</keyword>
<dbReference type="HAMAP" id="MF_02128">
    <property type="entry name" value="TMP_kinase"/>
    <property type="match status" value="1"/>
</dbReference>
<feature type="domain" description="PurM-like N-terminal" evidence="3">
    <location>
        <begin position="28"/>
        <end position="138"/>
    </location>
</feature>
<feature type="binding site" evidence="2">
    <location>
        <position position="219"/>
    </location>
    <ligand>
        <name>ATP</name>
        <dbReference type="ChEBI" id="CHEBI:30616"/>
    </ligand>
</feature>
<feature type="binding site" evidence="2">
    <location>
        <position position="30"/>
    </location>
    <ligand>
        <name>Mg(2+)</name>
        <dbReference type="ChEBI" id="CHEBI:18420"/>
        <label>4</label>
    </ligand>
</feature>
<feature type="binding site" evidence="2">
    <location>
        <position position="268"/>
    </location>
    <ligand>
        <name>substrate</name>
    </ligand>
</feature>